<evidence type="ECO:0000256" key="3">
    <source>
        <dbReference type="ARBA" id="ARBA00022884"/>
    </source>
</evidence>
<feature type="region of interest" description="Disordered" evidence="7">
    <location>
        <begin position="1"/>
        <end position="105"/>
    </location>
</feature>
<evidence type="ECO:0000256" key="2">
    <source>
        <dbReference type="ARBA" id="ARBA00022664"/>
    </source>
</evidence>
<dbReference type="GO" id="GO:0005654">
    <property type="term" value="C:nucleoplasm"/>
    <property type="evidence" value="ECO:0007669"/>
    <property type="project" value="TreeGrafter"/>
</dbReference>
<sequence length="323" mass="36609">MRARSVSTERSRSRSPEMSATGRERSRSRSPRRSVSPRSPTSPRAGTRSPSPGVGRHNGHRGRNYSRSPSRDRGRSRSYSRNRAGGRYRDRAYSRSRSPESPRRSSKIIVEKLTKNVTEEHLYEIFGTFGEIQSLELPMNKAFMTNRGTAYILYYEVADAEAAISHMHEAQLDGAILNVSIVLPRRAFSRSPPPARRGGFPRSGFGRPPPLDGGRAGGFRSPPPRRRSPPGRRYAGSRAMDRHDRYRPRSLSRSRSRSPRRGRSYTPSSPSRSPSPGRDSLRRDSPRRRRRRSPSYSSYSSYSGRSRSASRNRSRSRYGAGRR</sequence>
<dbReference type="GO" id="GO:0000398">
    <property type="term" value="P:mRNA splicing, via spliceosome"/>
    <property type="evidence" value="ECO:0007669"/>
    <property type="project" value="TreeGrafter"/>
</dbReference>
<dbReference type="PANTHER" id="PTHR15481">
    <property type="entry name" value="RIBONUCLEIC ACID BINDING PROTEIN S1"/>
    <property type="match status" value="1"/>
</dbReference>
<keyword evidence="3 6" id="KW-0694">RNA-binding</keyword>
<dbReference type="InterPro" id="IPR012677">
    <property type="entry name" value="Nucleotide-bd_a/b_plait_sf"/>
</dbReference>
<feature type="compositionally biased region" description="Basic and acidic residues" evidence="7">
    <location>
        <begin position="87"/>
        <end position="105"/>
    </location>
</feature>
<evidence type="ECO:0000313" key="10">
    <source>
        <dbReference type="Proteomes" id="UP000283841"/>
    </source>
</evidence>
<dbReference type="Proteomes" id="UP000283841">
    <property type="component" value="Unassembled WGS sequence"/>
</dbReference>
<dbReference type="GeneID" id="39600324"/>
<evidence type="ECO:0000256" key="4">
    <source>
        <dbReference type="ARBA" id="ARBA00023187"/>
    </source>
</evidence>
<dbReference type="GO" id="GO:0061574">
    <property type="term" value="C:ASAP complex"/>
    <property type="evidence" value="ECO:0007669"/>
    <property type="project" value="TreeGrafter"/>
</dbReference>
<dbReference type="GO" id="GO:0005737">
    <property type="term" value="C:cytoplasm"/>
    <property type="evidence" value="ECO:0007669"/>
    <property type="project" value="TreeGrafter"/>
</dbReference>
<gene>
    <name evidence="9" type="ORF">C8Q69DRAFT_473519</name>
</gene>
<comment type="subcellular location">
    <subcellularLocation>
        <location evidence="1">Nucleus</location>
    </subcellularLocation>
</comment>
<dbReference type="SUPFAM" id="SSF54928">
    <property type="entry name" value="RNA-binding domain, RBD"/>
    <property type="match status" value="1"/>
</dbReference>
<dbReference type="EMBL" id="RCNU01000008">
    <property type="protein sequence ID" value="RWQ94318.1"/>
    <property type="molecule type" value="Genomic_DNA"/>
</dbReference>
<reference evidence="9 10" key="1">
    <citation type="journal article" date="2018" name="Front. Microbiol.">
        <title>Genomic and genetic insights into a cosmopolitan fungus, Paecilomyces variotii (Eurotiales).</title>
        <authorList>
            <person name="Urquhart A.S."/>
            <person name="Mondo S.J."/>
            <person name="Makela M.R."/>
            <person name="Hane J.K."/>
            <person name="Wiebenga A."/>
            <person name="He G."/>
            <person name="Mihaltcheva S."/>
            <person name="Pangilinan J."/>
            <person name="Lipzen A."/>
            <person name="Barry K."/>
            <person name="de Vries R.P."/>
            <person name="Grigoriev I.V."/>
            <person name="Idnurm A."/>
        </authorList>
    </citation>
    <scope>NUCLEOTIDE SEQUENCE [LARGE SCALE GENOMIC DNA]</scope>
    <source>
        <strain evidence="9 10">CBS 101075</strain>
    </source>
</reference>
<dbReference type="GO" id="GO:0003723">
    <property type="term" value="F:RNA binding"/>
    <property type="evidence" value="ECO:0007669"/>
    <property type="project" value="UniProtKB-UniRule"/>
</dbReference>
<evidence type="ECO:0000256" key="7">
    <source>
        <dbReference type="SAM" id="MobiDB-lite"/>
    </source>
</evidence>
<dbReference type="VEuPathDB" id="FungiDB:C8Q69DRAFT_473519"/>
<feature type="domain" description="RRM" evidence="8">
    <location>
        <begin position="106"/>
        <end position="184"/>
    </location>
</feature>
<dbReference type="CDD" id="cd12365">
    <property type="entry name" value="RRM_RNPS1"/>
    <property type="match status" value="1"/>
</dbReference>
<dbReference type="SMART" id="SM00360">
    <property type="entry name" value="RRM"/>
    <property type="match status" value="1"/>
</dbReference>
<name>A0A443HR57_BYSSP</name>
<feature type="compositionally biased region" description="Basic residues" evidence="7">
    <location>
        <begin position="308"/>
        <end position="323"/>
    </location>
</feature>
<evidence type="ECO:0000313" key="9">
    <source>
        <dbReference type="EMBL" id="RWQ94318.1"/>
    </source>
</evidence>
<evidence type="ECO:0000256" key="5">
    <source>
        <dbReference type="ARBA" id="ARBA00023242"/>
    </source>
</evidence>
<proteinExistence type="predicted"/>
<dbReference type="RefSeq" id="XP_028483963.1">
    <property type="nucleotide sequence ID" value="XM_028631047.1"/>
</dbReference>
<feature type="compositionally biased region" description="Low complexity" evidence="7">
    <location>
        <begin position="294"/>
        <end position="307"/>
    </location>
</feature>
<feature type="compositionally biased region" description="Basic residues" evidence="7">
    <location>
        <begin position="245"/>
        <end position="263"/>
    </location>
</feature>
<feature type="compositionally biased region" description="Low complexity" evidence="7">
    <location>
        <begin position="33"/>
        <end position="44"/>
    </location>
</feature>
<keyword evidence="5" id="KW-0539">Nucleus</keyword>
<keyword evidence="4" id="KW-0508">mRNA splicing</keyword>
<protein>
    <recommendedName>
        <fullName evidence="8">RRM domain-containing protein</fullName>
    </recommendedName>
</protein>
<comment type="caution">
    <text evidence="9">The sequence shown here is derived from an EMBL/GenBank/DDBJ whole genome shotgun (WGS) entry which is preliminary data.</text>
</comment>
<feature type="compositionally biased region" description="Basic residues" evidence="7">
    <location>
        <begin position="76"/>
        <end position="86"/>
    </location>
</feature>
<dbReference type="PANTHER" id="PTHR15481:SF0">
    <property type="entry name" value="LD23870P-RELATED"/>
    <property type="match status" value="1"/>
</dbReference>
<feature type="region of interest" description="Disordered" evidence="7">
    <location>
        <begin position="188"/>
        <end position="323"/>
    </location>
</feature>
<dbReference type="Gene3D" id="3.30.70.330">
    <property type="match status" value="1"/>
</dbReference>
<evidence type="ECO:0000256" key="1">
    <source>
        <dbReference type="ARBA" id="ARBA00004123"/>
    </source>
</evidence>
<feature type="compositionally biased region" description="Low complexity" evidence="7">
    <location>
        <begin position="264"/>
        <end position="278"/>
    </location>
</feature>
<dbReference type="InterPro" id="IPR000504">
    <property type="entry name" value="RRM_dom"/>
</dbReference>
<dbReference type="PROSITE" id="PS50102">
    <property type="entry name" value="RRM"/>
    <property type="match status" value="1"/>
</dbReference>
<dbReference type="InterPro" id="IPR034201">
    <property type="entry name" value="RNPS1_RRM"/>
</dbReference>
<keyword evidence="2" id="KW-0507">mRNA processing</keyword>
<evidence type="ECO:0000256" key="6">
    <source>
        <dbReference type="PROSITE-ProRule" id="PRU00176"/>
    </source>
</evidence>
<dbReference type="AlphaFoldDB" id="A0A443HR57"/>
<keyword evidence="10" id="KW-1185">Reference proteome</keyword>
<dbReference type="STRING" id="264951.A0A443HR57"/>
<organism evidence="9 10">
    <name type="scientific">Byssochlamys spectabilis</name>
    <name type="common">Paecilomyces variotii</name>
    <dbReference type="NCBI Taxonomy" id="264951"/>
    <lineage>
        <taxon>Eukaryota</taxon>
        <taxon>Fungi</taxon>
        <taxon>Dikarya</taxon>
        <taxon>Ascomycota</taxon>
        <taxon>Pezizomycotina</taxon>
        <taxon>Eurotiomycetes</taxon>
        <taxon>Eurotiomycetidae</taxon>
        <taxon>Eurotiales</taxon>
        <taxon>Thermoascaceae</taxon>
        <taxon>Paecilomyces</taxon>
    </lineage>
</organism>
<evidence type="ECO:0000259" key="8">
    <source>
        <dbReference type="PROSITE" id="PS50102"/>
    </source>
</evidence>
<accession>A0A443HR57</accession>
<feature type="compositionally biased region" description="Low complexity" evidence="7">
    <location>
        <begin position="188"/>
        <end position="206"/>
    </location>
</feature>
<dbReference type="InterPro" id="IPR035979">
    <property type="entry name" value="RBD_domain_sf"/>
</dbReference>
<dbReference type="Pfam" id="PF00076">
    <property type="entry name" value="RRM_1"/>
    <property type="match status" value="1"/>
</dbReference>